<comment type="caution">
    <text evidence="2">The sequence shown here is derived from an EMBL/GenBank/DDBJ whole genome shotgun (WGS) entry which is preliminary data.</text>
</comment>
<evidence type="ECO:0000313" key="2">
    <source>
        <dbReference type="EMBL" id="MDQ0447362.1"/>
    </source>
</evidence>
<feature type="chain" id="PRO_5045370586" evidence="1">
    <location>
        <begin position="32"/>
        <end position="90"/>
    </location>
</feature>
<dbReference type="RefSeq" id="WP_238201927.1">
    <property type="nucleotide sequence ID" value="NZ_BPQE01000007.1"/>
</dbReference>
<feature type="signal peptide" evidence="1">
    <location>
        <begin position="1"/>
        <end position="31"/>
    </location>
</feature>
<proteinExistence type="predicted"/>
<reference evidence="2 3" key="1">
    <citation type="submission" date="2023-07" db="EMBL/GenBank/DDBJ databases">
        <title>Genomic Encyclopedia of Type Strains, Phase IV (KMG-IV): sequencing the most valuable type-strain genomes for metagenomic binning, comparative biology and taxonomic classification.</title>
        <authorList>
            <person name="Goeker M."/>
        </authorList>
    </citation>
    <scope>NUCLEOTIDE SEQUENCE [LARGE SCALE GENOMIC DNA]</scope>
    <source>
        <strain evidence="2 3">DSM 19013</strain>
    </source>
</reference>
<keyword evidence="1" id="KW-0732">Signal</keyword>
<gene>
    <name evidence="2" type="ORF">QO012_001858</name>
</gene>
<accession>A0ABU0HYE5</accession>
<evidence type="ECO:0000313" key="3">
    <source>
        <dbReference type="Proteomes" id="UP001231124"/>
    </source>
</evidence>
<sequence>MRRNRTERGGPARAMACAGLLIVMGCSPALAEPPIQGPEDAACRAEAKAKVFSAPNPKGLELEQVGRGLYHACMKRSAPGKRGTRGRRAR</sequence>
<organism evidence="2 3">
    <name type="scientific">Methylobacterium aerolatum</name>
    <dbReference type="NCBI Taxonomy" id="418708"/>
    <lineage>
        <taxon>Bacteria</taxon>
        <taxon>Pseudomonadati</taxon>
        <taxon>Pseudomonadota</taxon>
        <taxon>Alphaproteobacteria</taxon>
        <taxon>Hyphomicrobiales</taxon>
        <taxon>Methylobacteriaceae</taxon>
        <taxon>Methylobacterium</taxon>
    </lineage>
</organism>
<dbReference type="Proteomes" id="UP001231124">
    <property type="component" value="Unassembled WGS sequence"/>
</dbReference>
<name>A0ABU0HYE5_9HYPH</name>
<protein>
    <submittedName>
        <fullName evidence="2">Uncharacterized protein</fullName>
    </submittedName>
</protein>
<dbReference type="PROSITE" id="PS51257">
    <property type="entry name" value="PROKAR_LIPOPROTEIN"/>
    <property type="match status" value="1"/>
</dbReference>
<keyword evidence="3" id="KW-1185">Reference proteome</keyword>
<dbReference type="EMBL" id="JAUSVP010000004">
    <property type="protein sequence ID" value="MDQ0447362.1"/>
    <property type="molecule type" value="Genomic_DNA"/>
</dbReference>
<evidence type="ECO:0000256" key="1">
    <source>
        <dbReference type="SAM" id="SignalP"/>
    </source>
</evidence>